<dbReference type="PROSITE" id="PS50894">
    <property type="entry name" value="HPT"/>
    <property type="match status" value="1"/>
</dbReference>
<dbReference type="InterPro" id="IPR011006">
    <property type="entry name" value="CheY-like_superfamily"/>
</dbReference>
<dbReference type="Pfam" id="PF00512">
    <property type="entry name" value="HisKA"/>
    <property type="match status" value="1"/>
</dbReference>
<feature type="domain" description="Histidine kinase" evidence="19">
    <location>
        <begin position="515"/>
        <end position="735"/>
    </location>
</feature>
<keyword evidence="5 17" id="KW-0597">Phosphoprotein</keyword>
<dbReference type="InterPro" id="IPR003594">
    <property type="entry name" value="HATPase_dom"/>
</dbReference>
<evidence type="ECO:0000256" key="9">
    <source>
        <dbReference type="ARBA" id="ARBA00022840"/>
    </source>
</evidence>
<protein>
    <recommendedName>
        <fullName evidence="15">Virulence sensor protein BvgS</fullName>
        <ecNumber evidence="3">2.7.13.3</ecNumber>
    </recommendedName>
</protein>
<evidence type="ECO:0000256" key="5">
    <source>
        <dbReference type="ARBA" id="ARBA00022553"/>
    </source>
</evidence>
<evidence type="ECO:0000259" key="19">
    <source>
        <dbReference type="PROSITE" id="PS50109"/>
    </source>
</evidence>
<dbReference type="SMART" id="SM00448">
    <property type="entry name" value="REC"/>
    <property type="match status" value="1"/>
</dbReference>
<dbReference type="Pfam" id="PF01627">
    <property type="entry name" value="Hpt"/>
    <property type="match status" value="1"/>
</dbReference>
<keyword evidence="23" id="KW-1185">Reference proteome</keyword>
<dbReference type="PROSITE" id="PS50110">
    <property type="entry name" value="RESPONSE_REGULATORY"/>
    <property type="match status" value="1"/>
</dbReference>
<evidence type="ECO:0000313" key="22">
    <source>
        <dbReference type="EMBL" id="AVJ28117.1"/>
    </source>
</evidence>
<evidence type="ECO:0000256" key="13">
    <source>
        <dbReference type="ARBA" id="ARBA00023136"/>
    </source>
</evidence>
<dbReference type="SMART" id="SM00387">
    <property type="entry name" value="HATPase_c"/>
    <property type="match status" value="1"/>
</dbReference>
<keyword evidence="13 18" id="KW-0472">Membrane</keyword>
<keyword evidence="8" id="KW-0547">Nucleotide-binding</keyword>
<dbReference type="InterPro" id="IPR008207">
    <property type="entry name" value="Sig_transdc_His_kin_Hpt_dom"/>
</dbReference>
<dbReference type="InterPro" id="IPR001789">
    <property type="entry name" value="Sig_transdc_resp-reg_receiver"/>
</dbReference>
<dbReference type="CDD" id="cd17546">
    <property type="entry name" value="REC_hyHK_CKI1_RcsC-like"/>
    <property type="match status" value="1"/>
</dbReference>
<comment type="subcellular location">
    <subcellularLocation>
        <location evidence="2">Cell membrane</location>
        <topology evidence="2">Multi-pass membrane protein</topology>
    </subcellularLocation>
</comment>
<evidence type="ECO:0000256" key="11">
    <source>
        <dbReference type="ARBA" id="ARBA00023012"/>
    </source>
</evidence>
<dbReference type="SUPFAM" id="SSF47384">
    <property type="entry name" value="Homodimeric domain of signal transducing histidine kinase"/>
    <property type="match status" value="1"/>
</dbReference>
<evidence type="ECO:0000256" key="12">
    <source>
        <dbReference type="ARBA" id="ARBA00023026"/>
    </source>
</evidence>
<evidence type="ECO:0000256" key="15">
    <source>
        <dbReference type="ARBA" id="ARBA00070152"/>
    </source>
</evidence>
<keyword evidence="11" id="KW-0902">Two-component regulatory system</keyword>
<dbReference type="InterPro" id="IPR036890">
    <property type="entry name" value="HATPase_C_sf"/>
</dbReference>
<comment type="function">
    <text evidence="14">Member of the two-component regulatory system BvgS/BvgA. Phosphorylates BvgA via a four-step phosphorelay in response to environmental signals.</text>
</comment>
<dbReference type="EMBL" id="CP023270">
    <property type="protein sequence ID" value="AVJ28117.1"/>
    <property type="molecule type" value="Genomic_DNA"/>
</dbReference>
<keyword evidence="4" id="KW-1003">Cell membrane</keyword>
<dbReference type="SUPFAM" id="SSF55874">
    <property type="entry name" value="ATPase domain of HSP90 chaperone/DNA topoisomerase II/histidine kinase"/>
    <property type="match status" value="1"/>
</dbReference>
<dbReference type="Gene3D" id="1.20.120.160">
    <property type="entry name" value="HPT domain"/>
    <property type="match status" value="1"/>
</dbReference>
<dbReference type="PRINTS" id="PR00344">
    <property type="entry name" value="BCTRLSENSOR"/>
</dbReference>
<dbReference type="Gene3D" id="1.10.287.130">
    <property type="match status" value="1"/>
</dbReference>
<dbReference type="SUPFAM" id="SSF47226">
    <property type="entry name" value="Histidine-containing phosphotransfer domain, HPT domain"/>
    <property type="match status" value="1"/>
</dbReference>
<dbReference type="OrthoDB" id="8570858at2"/>
<comment type="catalytic activity">
    <reaction evidence="1">
        <text>ATP + protein L-histidine = ADP + protein N-phospho-L-histidine.</text>
        <dbReference type="EC" id="2.7.13.3"/>
    </reaction>
</comment>
<dbReference type="InterPro" id="IPR036097">
    <property type="entry name" value="HisK_dim/P_sf"/>
</dbReference>
<evidence type="ECO:0000256" key="16">
    <source>
        <dbReference type="PROSITE-ProRule" id="PRU00110"/>
    </source>
</evidence>
<reference evidence="22 23" key="1">
    <citation type="submission" date="2017-09" db="EMBL/GenBank/DDBJ databases">
        <title>Genomic, metabolic, and phenotypic characteristics of bacterial isolates from the natural microbiome of the model nematode Caenorhabditis elegans.</title>
        <authorList>
            <person name="Zimmermann J."/>
            <person name="Obeng N."/>
            <person name="Yang W."/>
            <person name="Obeng O."/>
            <person name="Kissoyan K."/>
            <person name="Pees B."/>
            <person name="Dirksen P."/>
            <person name="Hoppner M."/>
            <person name="Franke A."/>
            <person name="Rosenstiel P."/>
            <person name="Leippe M."/>
            <person name="Dierking K."/>
            <person name="Kaleta C."/>
            <person name="Schulenburg H."/>
        </authorList>
    </citation>
    <scope>NUCLEOTIDE SEQUENCE [LARGE SCALE GENOMIC DNA]</scope>
    <source>
        <strain evidence="22 23">MYb73</strain>
    </source>
</reference>
<evidence type="ECO:0000256" key="3">
    <source>
        <dbReference type="ARBA" id="ARBA00012438"/>
    </source>
</evidence>
<keyword evidence="7" id="KW-0732">Signal</keyword>
<dbReference type="SMART" id="SM00388">
    <property type="entry name" value="HisKA"/>
    <property type="match status" value="1"/>
</dbReference>
<dbReference type="GO" id="GO:0005886">
    <property type="term" value="C:plasma membrane"/>
    <property type="evidence" value="ECO:0007669"/>
    <property type="project" value="UniProtKB-SubCell"/>
</dbReference>
<dbReference type="Pfam" id="PF00072">
    <property type="entry name" value="Response_reg"/>
    <property type="match status" value="1"/>
</dbReference>
<dbReference type="Pfam" id="PF02518">
    <property type="entry name" value="HATPase_c"/>
    <property type="match status" value="1"/>
</dbReference>
<evidence type="ECO:0000256" key="14">
    <source>
        <dbReference type="ARBA" id="ARBA00058004"/>
    </source>
</evidence>
<dbReference type="CDD" id="cd00088">
    <property type="entry name" value="HPT"/>
    <property type="match status" value="1"/>
</dbReference>
<dbReference type="EC" id="2.7.13.3" evidence="3"/>
<evidence type="ECO:0000256" key="6">
    <source>
        <dbReference type="ARBA" id="ARBA00022692"/>
    </source>
</evidence>
<gene>
    <name evidence="22" type="ORF">CLM73_13850</name>
</gene>
<dbReference type="InterPro" id="IPR005467">
    <property type="entry name" value="His_kinase_dom"/>
</dbReference>
<feature type="domain" description="HPt" evidence="21">
    <location>
        <begin position="998"/>
        <end position="1089"/>
    </location>
</feature>
<dbReference type="Proteomes" id="UP000239477">
    <property type="component" value="Chromosome"/>
</dbReference>
<dbReference type="SUPFAM" id="SSF55785">
    <property type="entry name" value="PYP-like sensor domain (PAS domain)"/>
    <property type="match status" value="1"/>
</dbReference>
<evidence type="ECO:0000313" key="23">
    <source>
        <dbReference type="Proteomes" id="UP000239477"/>
    </source>
</evidence>
<dbReference type="FunFam" id="3.30.565.10:FF:000010">
    <property type="entry name" value="Sensor histidine kinase RcsC"/>
    <property type="match status" value="1"/>
</dbReference>
<dbReference type="Gene3D" id="3.40.50.2300">
    <property type="match status" value="1"/>
</dbReference>
<evidence type="ECO:0000256" key="7">
    <source>
        <dbReference type="ARBA" id="ARBA00022729"/>
    </source>
</evidence>
<feature type="transmembrane region" description="Helical" evidence="18">
    <location>
        <begin position="20"/>
        <end position="40"/>
    </location>
</feature>
<dbReference type="CDD" id="cd16922">
    <property type="entry name" value="HATPase_EvgS-ArcB-TorS-like"/>
    <property type="match status" value="1"/>
</dbReference>
<evidence type="ECO:0000256" key="8">
    <source>
        <dbReference type="ARBA" id="ARBA00022741"/>
    </source>
</evidence>
<keyword evidence="22" id="KW-0418">Kinase</keyword>
<dbReference type="GO" id="GO:0000155">
    <property type="term" value="F:phosphorelay sensor kinase activity"/>
    <property type="evidence" value="ECO:0007669"/>
    <property type="project" value="InterPro"/>
</dbReference>
<evidence type="ECO:0000256" key="10">
    <source>
        <dbReference type="ARBA" id="ARBA00022989"/>
    </source>
</evidence>
<keyword evidence="12" id="KW-0843">Virulence</keyword>
<evidence type="ECO:0000259" key="21">
    <source>
        <dbReference type="PROSITE" id="PS50894"/>
    </source>
</evidence>
<sequence length="1089" mass="118298">MRKPDTPFARITRTSRWLNFALFGILPFALVLIGALYWGLNRIVDQERDRLKLDFSILVGYIQAQEQFLGTLRAHSASLPAESLTTTINLHAADVPERFGMQLFEGQHTYAEMAFSLACEQASDCPTAGRRLANLGGFVADFYSSFWAASYYPASTIFLVNQADSISMSVPAVGAVSGYERLNPAAFLAVTDAVRTELRRLQTVRERLIEQDLPGNRETPGSVRVHWFRSEALAGSMLGLIYADMPQSVWSTGQDGTSAVYATTQFNHQRINIFEKTLRKPLHGGFWLTHRSEGLLLGEPPGPSGSKDGLEYTAEGIVLRITDPSGVWTGTYRVSYGAFFQDNLWLPAIAGLLLLLSLGTGIVSSRWYSRHVIAPASNAQRDIIEKEEFSRTLIETAPVALCVLARPGGEVVFGNSLALQWLGAEAGRELDNSPQTNLFLRQVLGAAGPGTIASFQATDGRPLYVAYAPTRYNHQDVVLCAFSDISARAVIEQALTDAKREADKASEAKSTFLATMSHEIRTPLYGVLGTLQLMSLTTLDAEQRQHLERMQSSSAILLQLISDVLDITKIEAGQLALEFSDFNPRELVEECTNAYAAMAEQKGLLLFCCLDVAVPEWMTGDAVRIRQILSNLLSNAIKFSDSGHVIVRLTVAQVLPDQTHLRLQVVDTGIGIPKEAQTQLFVPFYQIDSGSHTVRGAGIGLSICARLAGLMGTSISVTSELGLGSSFSLDLPLQVAAGQPVCPPDLSGLNVYVRSPHHELSDNICQWLKRWGAKAAPAPTPLPAGTPDDILVDALYAGNGNLHDWPGRHVLASASAKPPTARTVRVIDSLDHIAAGILAAVRGEQALTPETDIGALAPLGLSILVAEDNPINQATLQHQLEQLGCEVTMASDGSEALMLWGLTRYDVVLTDVNMPRMNGYELVKALRAQGATIPVIGLTANAMREEEERCLAAGMTSWLVKPISLSTLRRHLQGTGTQSADIAEAVAQPRASRQPDSAPAVPEKYRALFVSTMETDIAQMVRALEVNDQRLLGRTLHRMRGALSVMQMTAITERLEALEDQLRSAGLDSAAQAEGHAVVRLLRDTLAKI</sequence>
<dbReference type="PANTHER" id="PTHR45339">
    <property type="entry name" value="HYBRID SIGNAL TRANSDUCTION HISTIDINE KINASE J"/>
    <property type="match status" value="1"/>
</dbReference>
<evidence type="ECO:0000256" key="18">
    <source>
        <dbReference type="SAM" id="Phobius"/>
    </source>
</evidence>
<feature type="domain" description="Response regulatory" evidence="20">
    <location>
        <begin position="862"/>
        <end position="976"/>
    </location>
</feature>
<dbReference type="InterPro" id="IPR036641">
    <property type="entry name" value="HPT_dom_sf"/>
</dbReference>
<dbReference type="RefSeq" id="WP_105238927.1">
    <property type="nucleotide sequence ID" value="NZ_CP023270.1"/>
</dbReference>
<dbReference type="SUPFAM" id="SSF52172">
    <property type="entry name" value="CheY-like"/>
    <property type="match status" value="1"/>
</dbReference>
<dbReference type="InterPro" id="IPR035965">
    <property type="entry name" value="PAS-like_dom_sf"/>
</dbReference>
<keyword evidence="22" id="KW-0808">Transferase</keyword>
<dbReference type="CDD" id="cd00082">
    <property type="entry name" value="HisKA"/>
    <property type="match status" value="1"/>
</dbReference>
<dbReference type="InterPro" id="IPR004358">
    <property type="entry name" value="Sig_transdc_His_kin-like_C"/>
</dbReference>
<evidence type="ECO:0000259" key="20">
    <source>
        <dbReference type="PROSITE" id="PS50110"/>
    </source>
</evidence>
<evidence type="ECO:0000256" key="1">
    <source>
        <dbReference type="ARBA" id="ARBA00000085"/>
    </source>
</evidence>
<dbReference type="PROSITE" id="PS50109">
    <property type="entry name" value="HIS_KIN"/>
    <property type="match status" value="1"/>
</dbReference>
<organism evidence="22 23">
    <name type="scientific">Achromobacter spanius</name>
    <dbReference type="NCBI Taxonomy" id="217203"/>
    <lineage>
        <taxon>Bacteria</taxon>
        <taxon>Pseudomonadati</taxon>
        <taxon>Pseudomonadota</taxon>
        <taxon>Betaproteobacteria</taxon>
        <taxon>Burkholderiales</taxon>
        <taxon>Alcaligenaceae</taxon>
        <taxon>Achromobacter</taxon>
    </lineage>
</organism>
<dbReference type="Gene3D" id="3.30.565.10">
    <property type="entry name" value="Histidine kinase-like ATPase, C-terminal domain"/>
    <property type="match status" value="1"/>
</dbReference>
<dbReference type="AlphaFoldDB" id="A0A2S0I8K0"/>
<dbReference type="PANTHER" id="PTHR45339:SF1">
    <property type="entry name" value="HYBRID SIGNAL TRANSDUCTION HISTIDINE KINASE J"/>
    <property type="match status" value="1"/>
</dbReference>
<evidence type="ECO:0000256" key="4">
    <source>
        <dbReference type="ARBA" id="ARBA00022475"/>
    </source>
</evidence>
<keyword evidence="9" id="KW-0067">ATP-binding</keyword>
<evidence type="ECO:0000256" key="17">
    <source>
        <dbReference type="PROSITE-ProRule" id="PRU00169"/>
    </source>
</evidence>
<dbReference type="InterPro" id="IPR003661">
    <property type="entry name" value="HisK_dim/P_dom"/>
</dbReference>
<feature type="modified residue" description="Phosphohistidine" evidence="16">
    <location>
        <position position="1037"/>
    </location>
</feature>
<evidence type="ECO:0000256" key="2">
    <source>
        <dbReference type="ARBA" id="ARBA00004651"/>
    </source>
</evidence>
<keyword evidence="10 18" id="KW-1133">Transmembrane helix</keyword>
<keyword evidence="6 18" id="KW-0812">Transmembrane</keyword>
<accession>A0A2S0I8K0</accession>
<proteinExistence type="predicted"/>
<feature type="modified residue" description="4-aspartylphosphate" evidence="17">
    <location>
        <position position="911"/>
    </location>
</feature>
<dbReference type="GO" id="GO:0005524">
    <property type="term" value="F:ATP binding"/>
    <property type="evidence" value="ECO:0007669"/>
    <property type="project" value="UniProtKB-KW"/>
</dbReference>
<name>A0A2S0I8K0_9BURK</name>